<dbReference type="SUPFAM" id="SSF51735">
    <property type="entry name" value="NAD(P)-binding Rossmann-fold domains"/>
    <property type="match status" value="1"/>
</dbReference>
<reference evidence="4 5" key="1">
    <citation type="journal article" date="2014" name="Nat. Commun.">
        <title>Klebsormidium flaccidum genome reveals primary factors for plant terrestrial adaptation.</title>
        <authorList>
            <person name="Hori K."/>
            <person name="Maruyama F."/>
            <person name="Fujisawa T."/>
            <person name="Togashi T."/>
            <person name="Yamamoto N."/>
            <person name="Seo M."/>
            <person name="Sato S."/>
            <person name="Yamada T."/>
            <person name="Mori H."/>
            <person name="Tajima N."/>
            <person name="Moriyama T."/>
            <person name="Ikeuchi M."/>
            <person name="Watanabe M."/>
            <person name="Wada H."/>
            <person name="Kobayashi K."/>
            <person name="Saito M."/>
            <person name="Masuda T."/>
            <person name="Sasaki-Sekimoto Y."/>
            <person name="Mashiguchi K."/>
            <person name="Awai K."/>
            <person name="Shimojima M."/>
            <person name="Masuda S."/>
            <person name="Iwai M."/>
            <person name="Nobusawa T."/>
            <person name="Narise T."/>
            <person name="Kondo S."/>
            <person name="Saito H."/>
            <person name="Sato R."/>
            <person name="Murakawa M."/>
            <person name="Ihara Y."/>
            <person name="Oshima-Yamada Y."/>
            <person name="Ohtaka K."/>
            <person name="Satoh M."/>
            <person name="Sonobe K."/>
            <person name="Ishii M."/>
            <person name="Ohtani R."/>
            <person name="Kanamori-Sato M."/>
            <person name="Honoki R."/>
            <person name="Miyazaki D."/>
            <person name="Mochizuki H."/>
            <person name="Umetsu J."/>
            <person name="Higashi K."/>
            <person name="Shibata D."/>
            <person name="Kamiya Y."/>
            <person name="Sato N."/>
            <person name="Nakamura Y."/>
            <person name="Tabata S."/>
            <person name="Ida S."/>
            <person name="Kurokawa K."/>
            <person name="Ohta H."/>
        </authorList>
    </citation>
    <scope>NUCLEOTIDE SEQUENCE [LARGE SCALE GENOMIC DNA]</scope>
    <source>
        <strain evidence="4 5">NIES-2285</strain>
    </source>
</reference>
<evidence type="ECO:0000313" key="4">
    <source>
        <dbReference type="EMBL" id="GAQ81049.1"/>
    </source>
</evidence>
<dbReference type="GO" id="GO:0016491">
    <property type="term" value="F:oxidoreductase activity"/>
    <property type="evidence" value="ECO:0000318"/>
    <property type="project" value="GO_Central"/>
</dbReference>
<protein>
    <submittedName>
        <fullName evidence="4">Short chain dehydrogenase reductase</fullName>
    </submittedName>
</protein>
<evidence type="ECO:0000256" key="1">
    <source>
        <dbReference type="ARBA" id="ARBA00006484"/>
    </source>
</evidence>
<dbReference type="InterPro" id="IPR002347">
    <property type="entry name" value="SDR_fam"/>
</dbReference>
<dbReference type="InterPro" id="IPR020904">
    <property type="entry name" value="Sc_DH/Rdtase_CS"/>
</dbReference>
<proteinExistence type="inferred from homology"/>
<name>A0A1Y1HV32_KLENI</name>
<sequence length="422" mass="47228">MKFTELDQASFWQILQLTQAQGKYVLETFKAKTDAFMDRFEDAVLVTVNRVLEFAAPIAVFLWLFFTFPAVATWRFLKWLFTLPWDMNNRVVLVLGASSGIGAFLAYEYAKLGARLSIVARREEKLEDVAERCRRLGSPDVLVVQADVSQEEGCKQAVDTTLRHFRRLDALVLAAAVGHIYYFEEAEDTRGFRQIMDVNFWSYVYTTKFALPALLESQGQIVAVDSCTAFINLPAFSLYNASKAAVTQFFETLRVELGDCVPITVLFPGVVKTELTDGKVILPTGEVASPLEGAELRKVTSLLRAHPSPMPRYLIRRTRVVGAPDVRREKGGFGLAPVIPAPYFAKRAVKAARYRRQRAVIPSWYSMALYLQVFQPEVLLTVLGFLYRGRPSVAKIAMEALGGGVKHPGGKEFKEAGYRKGG</sequence>
<dbReference type="Proteomes" id="UP000054558">
    <property type="component" value="Unassembled WGS sequence"/>
</dbReference>
<organism evidence="4 5">
    <name type="scientific">Klebsormidium nitens</name>
    <name type="common">Green alga</name>
    <name type="synonym">Ulothrix nitens</name>
    <dbReference type="NCBI Taxonomy" id="105231"/>
    <lineage>
        <taxon>Eukaryota</taxon>
        <taxon>Viridiplantae</taxon>
        <taxon>Streptophyta</taxon>
        <taxon>Klebsormidiophyceae</taxon>
        <taxon>Klebsormidiales</taxon>
        <taxon>Klebsormidiaceae</taxon>
        <taxon>Klebsormidium</taxon>
    </lineage>
</organism>
<dbReference type="OrthoDB" id="47007at2759"/>
<comment type="similarity">
    <text evidence="1">Belongs to the short-chain dehydrogenases/reductases (SDR) family.</text>
</comment>
<dbReference type="PANTHER" id="PTHR43391">
    <property type="entry name" value="RETINOL DEHYDROGENASE-RELATED"/>
    <property type="match status" value="1"/>
</dbReference>
<dbReference type="GO" id="GO:0005829">
    <property type="term" value="C:cytosol"/>
    <property type="evidence" value="ECO:0000318"/>
    <property type="project" value="GO_Central"/>
</dbReference>
<evidence type="ECO:0000256" key="3">
    <source>
        <dbReference type="SAM" id="Phobius"/>
    </source>
</evidence>
<dbReference type="PRINTS" id="PR00081">
    <property type="entry name" value="GDHRDH"/>
</dbReference>
<dbReference type="PANTHER" id="PTHR43391:SF89">
    <property type="entry name" value="11-BETA-HYDROXYSTEROID DEHYDROGENASE 1A-RELATED"/>
    <property type="match status" value="1"/>
</dbReference>
<dbReference type="AlphaFoldDB" id="A0A1Y1HV32"/>
<dbReference type="STRING" id="105231.A0A1Y1HV32"/>
<dbReference type="InterPro" id="IPR036291">
    <property type="entry name" value="NAD(P)-bd_dom_sf"/>
</dbReference>
<feature type="transmembrane region" description="Helical" evidence="3">
    <location>
        <begin position="54"/>
        <end position="77"/>
    </location>
</feature>
<gene>
    <name evidence="4" type="ORF">KFL_000690270</name>
</gene>
<keyword evidence="3" id="KW-1133">Transmembrane helix</keyword>
<feature type="transmembrane region" description="Helical" evidence="3">
    <location>
        <begin position="89"/>
        <end position="107"/>
    </location>
</feature>
<keyword evidence="3" id="KW-0812">Transmembrane</keyword>
<dbReference type="EMBL" id="DF237018">
    <property type="protein sequence ID" value="GAQ81049.1"/>
    <property type="molecule type" value="Genomic_DNA"/>
</dbReference>
<dbReference type="PROSITE" id="PS00061">
    <property type="entry name" value="ADH_SHORT"/>
    <property type="match status" value="1"/>
</dbReference>
<dbReference type="Gene3D" id="3.40.50.720">
    <property type="entry name" value="NAD(P)-binding Rossmann-like Domain"/>
    <property type="match status" value="1"/>
</dbReference>
<evidence type="ECO:0000313" key="5">
    <source>
        <dbReference type="Proteomes" id="UP000054558"/>
    </source>
</evidence>
<evidence type="ECO:0000256" key="2">
    <source>
        <dbReference type="ARBA" id="ARBA00023002"/>
    </source>
</evidence>
<dbReference type="Pfam" id="PF00106">
    <property type="entry name" value="adh_short"/>
    <property type="match status" value="1"/>
</dbReference>
<accession>A0A1Y1HV32</accession>
<keyword evidence="5" id="KW-1185">Reference proteome</keyword>
<dbReference type="OMA" id="WAFRFLY"/>
<keyword evidence="3" id="KW-0472">Membrane</keyword>
<keyword evidence="2" id="KW-0560">Oxidoreductase</keyword>